<protein>
    <submittedName>
        <fullName evidence="7">Putative neutral zinc metallopeptidase</fullName>
    </submittedName>
</protein>
<evidence type="ECO:0000313" key="8">
    <source>
        <dbReference type="Proteomes" id="UP000010445"/>
    </source>
</evidence>
<feature type="compositionally biased region" description="Basic and acidic residues" evidence="5">
    <location>
        <begin position="1"/>
        <end position="15"/>
    </location>
</feature>
<dbReference type="STRING" id="1035195.HMPREF9997_01284"/>
<keyword evidence="4 6" id="KW-0472">Membrane</keyword>
<dbReference type="OrthoDB" id="9774900at2"/>
<keyword evidence="2 6" id="KW-0812">Transmembrane</keyword>
<name>L1MGL6_9CORY</name>
<dbReference type="GO" id="GO:0016020">
    <property type="term" value="C:membrane"/>
    <property type="evidence" value="ECO:0007669"/>
    <property type="project" value="UniProtKB-SubCell"/>
</dbReference>
<reference evidence="7 8" key="1">
    <citation type="submission" date="2012-05" db="EMBL/GenBank/DDBJ databases">
        <authorList>
            <person name="Weinstock G."/>
            <person name="Sodergren E."/>
            <person name="Lobos E.A."/>
            <person name="Fulton L."/>
            <person name="Fulton R."/>
            <person name="Courtney L."/>
            <person name="Fronick C."/>
            <person name="O'Laughlin M."/>
            <person name="Godfrey J."/>
            <person name="Wilson R.M."/>
            <person name="Miner T."/>
            <person name="Farmer C."/>
            <person name="Delehaunty K."/>
            <person name="Cordes M."/>
            <person name="Minx P."/>
            <person name="Tomlinson C."/>
            <person name="Chen J."/>
            <person name="Wollam A."/>
            <person name="Pepin K.H."/>
            <person name="Bhonagiri V."/>
            <person name="Zhang X."/>
            <person name="Suruliraj S."/>
            <person name="Warren W."/>
            <person name="Mitreva M."/>
            <person name="Mardis E.R."/>
            <person name="Wilson R.K."/>
        </authorList>
    </citation>
    <scope>NUCLEOTIDE SEQUENCE [LARGE SCALE GENOMIC DNA]</scope>
    <source>
        <strain evidence="7 8">F0235</strain>
    </source>
</reference>
<dbReference type="Pfam" id="PF04228">
    <property type="entry name" value="Zn_peptidase"/>
    <property type="match status" value="1"/>
</dbReference>
<dbReference type="Proteomes" id="UP000010445">
    <property type="component" value="Unassembled WGS sequence"/>
</dbReference>
<evidence type="ECO:0000313" key="7">
    <source>
        <dbReference type="EMBL" id="EKX90076.1"/>
    </source>
</evidence>
<comment type="caution">
    <text evidence="7">The sequence shown here is derived from an EMBL/GenBank/DDBJ whole genome shotgun (WGS) entry which is preliminary data.</text>
</comment>
<dbReference type="HOGENOM" id="CLU_059329_1_0_11"/>
<feature type="region of interest" description="Disordered" evidence="5">
    <location>
        <begin position="246"/>
        <end position="267"/>
    </location>
</feature>
<evidence type="ECO:0000256" key="5">
    <source>
        <dbReference type="SAM" id="MobiDB-lite"/>
    </source>
</evidence>
<dbReference type="InterPro" id="IPR007343">
    <property type="entry name" value="Uncharacterised_pept_Zn_put"/>
</dbReference>
<evidence type="ECO:0000256" key="3">
    <source>
        <dbReference type="ARBA" id="ARBA00022989"/>
    </source>
</evidence>
<accession>L1MGL6</accession>
<dbReference type="PATRIC" id="fig|1035195.3.peg.1153"/>
<dbReference type="PANTHER" id="PTHR30168:SF0">
    <property type="entry name" value="INNER MEMBRANE PROTEIN"/>
    <property type="match status" value="1"/>
</dbReference>
<dbReference type="eggNOG" id="COG2321">
    <property type="taxonomic scope" value="Bacteria"/>
</dbReference>
<feature type="transmembrane region" description="Helical" evidence="6">
    <location>
        <begin position="21"/>
        <end position="43"/>
    </location>
</feature>
<keyword evidence="3 6" id="KW-1133">Transmembrane helix</keyword>
<evidence type="ECO:0000256" key="4">
    <source>
        <dbReference type="ARBA" id="ARBA00023136"/>
    </source>
</evidence>
<dbReference type="PANTHER" id="PTHR30168">
    <property type="entry name" value="PUTATIVE MEMBRANE PROTEIN YPFJ"/>
    <property type="match status" value="1"/>
</dbReference>
<dbReference type="SUPFAM" id="SSF55486">
    <property type="entry name" value="Metalloproteases ('zincins'), catalytic domain"/>
    <property type="match status" value="1"/>
</dbReference>
<dbReference type="AlphaFoldDB" id="L1MGL6"/>
<sequence length="295" mass="31261">MTFRGDLRKTSDRAQRTGGGGGGTIAVGGGIGTLVLVGLFLLLGGNPSDIGQIIGNEQQQSQPALPQGSQHPCETGDDANKYVDCRVELTGQSLDRVWSSILPQQAGIAYTKPGLTMFTNSTNTGCGRASSSTGPFYCPSDKTAYFDVSFFEQLTSLGGANAPLAQEYIVAHEFGHHIQQLESTLGLSNYNDPGEDSNAVKIELQADCYAGIWAHHAQKGPDADLEPITDQQVQDAVDTARAVGDDNIQQRSGGGVRPDTWTHGSSDQRQQAFLAGYRAGTMSACDTLERGAYQG</sequence>
<evidence type="ECO:0000256" key="1">
    <source>
        <dbReference type="ARBA" id="ARBA00004167"/>
    </source>
</evidence>
<evidence type="ECO:0000256" key="2">
    <source>
        <dbReference type="ARBA" id="ARBA00022692"/>
    </source>
</evidence>
<evidence type="ECO:0000256" key="6">
    <source>
        <dbReference type="SAM" id="Phobius"/>
    </source>
</evidence>
<gene>
    <name evidence="7" type="ORF">HMPREF9997_01284</name>
</gene>
<keyword evidence="8" id="KW-1185">Reference proteome</keyword>
<dbReference type="EMBL" id="AMEM01000018">
    <property type="protein sequence ID" value="EKX90076.1"/>
    <property type="molecule type" value="Genomic_DNA"/>
</dbReference>
<feature type="region of interest" description="Disordered" evidence="5">
    <location>
        <begin position="1"/>
        <end position="22"/>
    </location>
</feature>
<dbReference type="RefSeq" id="WP_006063520.1">
    <property type="nucleotide sequence ID" value="NZ_KB290831.1"/>
</dbReference>
<comment type="subcellular location">
    <subcellularLocation>
        <location evidence="1">Membrane</location>
        <topology evidence="1">Single-pass membrane protein</topology>
    </subcellularLocation>
</comment>
<organism evidence="7 8">
    <name type="scientific">Corynebacterium durum F0235</name>
    <dbReference type="NCBI Taxonomy" id="1035195"/>
    <lineage>
        <taxon>Bacteria</taxon>
        <taxon>Bacillati</taxon>
        <taxon>Actinomycetota</taxon>
        <taxon>Actinomycetes</taxon>
        <taxon>Mycobacteriales</taxon>
        <taxon>Corynebacteriaceae</taxon>
        <taxon>Corynebacterium</taxon>
    </lineage>
</organism>
<proteinExistence type="predicted"/>